<reference evidence="3 4" key="1">
    <citation type="submission" date="2020-08" db="EMBL/GenBank/DDBJ databases">
        <title>Sequencing the genomes of 1000 actinobacteria strains.</title>
        <authorList>
            <person name="Klenk H.-P."/>
        </authorList>
    </citation>
    <scope>NUCLEOTIDE SEQUENCE [LARGE SCALE GENOMIC DNA]</scope>
    <source>
        <strain evidence="3 4">DSM 44598</strain>
    </source>
</reference>
<dbReference type="InterPro" id="IPR047789">
    <property type="entry name" value="CU044_5270-like"/>
</dbReference>
<evidence type="ECO:0000256" key="2">
    <source>
        <dbReference type="SAM" id="Phobius"/>
    </source>
</evidence>
<keyword evidence="2" id="KW-0812">Transmembrane</keyword>
<evidence type="ECO:0008006" key="5">
    <source>
        <dbReference type="Google" id="ProtNLM"/>
    </source>
</evidence>
<evidence type="ECO:0000313" key="3">
    <source>
        <dbReference type="EMBL" id="MBB5490334.1"/>
    </source>
</evidence>
<keyword evidence="2" id="KW-0472">Membrane</keyword>
<dbReference type="EMBL" id="JACHDO010000001">
    <property type="protein sequence ID" value="MBB5490334.1"/>
    <property type="molecule type" value="Genomic_DNA"/>
</dbReference>
<proteinExistence type="predicted"/>
<dbReference type="AlphaFoldDB" id="A0A840W2Y3"/>
<gene>
    <name evidence="3" type="ORF">HNR07_001471</name>
</gene>
<accession>A0A840W2Y3</accession>
<organism evidence="3 4">
    <name type="scientific">Nocardiopsis metallicus</name>
    <dbReference type="NCBI Taxonomy" id="179819"/>
    <lineage>
        <taxon>Bacteria</taxon>
        <taxon>Bacillati</taxon>
        <taxon>Actinomycetota</taxon>
        <taxon>Actinomycetes</taxon>
        <taxon>Streptosporangiales</taxon>
        <taxon>Nocardiopsidaceae</taxon>
        <taxon>Nocardiopsis</taxon>
    </lineage>
</organism>
<name>A0A840W2Y3_9ACTN</name>
<dbReference type="RefSeq" id="WP_184363580.1">
    <property type="nucleotide sequence ID" value="NZ_BAAAKM010000088.1"/>
</dbReference>
<feature type="compositionally biased region" description="Low complexity" evidence="1">
    <location>
        <begin position="14"/>
        <end position="24"/>
    </location>
</feature>
<dbReference type="NCBIfam" id="NF038083">
    <property type="entry name" value="CU044_5270_fam"/>
    <property type="match status" value="1"/>
</dbReference>
<feature type="region of interest" description="Disordered" evidence="1">
    <location>
        <begin position="1"/>
        <end position="27"/>
    </location>
</feature>
<evidence type="ECO:0000256" key="1">
    <source>
        <dbReference type="SAM" id="MobiDB-lite"/>
    </source>
</evidence>
<comment type="caution">
    <text evidence="3">The sequence shown here is derived from an EMBL/GenBank/DDBJ whole genome shotgun (WGS) entry which is preliminary data.</text>
</comment>
<protein>
    <recommendedName>
        <fullName evidence="5">CU044_5270 family protein</fullName>
    </recommendedName>
</protein>
<dbReference type="Proteomes" id="UP000579647">
    <property type="component" value="Unassembled WGS sequence"/>
</dbReference>
<sequence length="361" mass="39032">MDDLTALRNALEGTDPATDAAPTAEARHRSRADAIARLKENTPMTRPPWRRIPVLVAGAATAALAVGAAALMLPTNHPAGVPVAYAAPPEPIEVVGGDPVDGTGPLLELAEVAAGRGGPKGRGEVGFVSSTGTTLYRMNANAGDEDPEETHGYGFVPFDWDHWQDLEGEVRSESRPQPPTETGGEEGDHEWFLEQISEIHEETLHPSLVLPEELPTDPDELVEVLTDLGQDPVEAQDPDAALFDSVTRLYGNRPLSGEEEAAVQRLIADRAEVSHLGTATDPLNREGELFSFVVDEPGVQVLQYRYLYDARDGSLLYSDTTLVDEHSPSTPIEDYGLTYPVLSSQVSYVWAGWVEEIGQRP</sequence>
<keyword evidence="2" id="KW-1133">Transmembrane helix</keyword>
<evidence type="ECO:0000313" key="4">
    <source>
        <dbReference type="Proteomes" id="UP000579647"/>
    </source>
</evidence>
<keyword evidence="4" id="KW-1185">Reference proteome</keyword>
<feature type="region of interest" description="Disordered" evidence="1">
    <location>
        <begin position="169"/>
        <end position="188"/>
    </location>
</feature>
<feature type="transmembrane region" description="Helical" evidence="2">
    <location>
        <begin position="52"/>
        <end position="73"/>
    </location>
</feature>